<feature type="domain" description="Glycosyltransferase 2-like" evidence="2">
    <location>
        <begin position="114"/>
        <end position="240"/>
    </location>
</feature>
<dbReference type="AlphaFoldDB" id="A0A8T3VCJ8"/>
<sequence>MFQKILNHSNSYNFYKEGYENLKNTEKDLKKKQDELNSLKKKYNKIQKDKESLVDEYQRDYWFFDFEGILSKFYVSPIINSPFSNVDKRCFSFMDHLAKYLKRNVDENNQPLVSIILPVFNNEPELSDTIESVLNQTYNNFELIIIDDASEDKTADALNSIDKSNVQILQNAERKGFSYCRNLALEKAEGEYIFYIDIGNAWCEEYLKTMMGAFFEVSDADAIYSGQLIYDNDWDKISGVQFGAYNKSLLYNRNYISLSAFAHKRSLINNVQFEESLSSLNDWHFILNISNDYKLYSIPVLQSKTNYESPDDETETELIHNLIDNKKDFSSIYELNKKISIVIPSYELLDDLKENINTILSFDSPLIDIIVVDNDSNDKVKEYLKAMHSEGKIKLIQNEINYGFTYAVEQGISISDKNSDILLLNNDAILTKGALEAMQFHAYEIEDCGIIVPQEILFDKDSRIKYNVPYANFHYECDVTPSRTHRNIINVPLFHDGELLELNFAPFFCTYIKRDVYDRSLGLDSELGRHYRSDRIFSNFVRHVLKLKIYQTSYAMVYHKFQQSTKKLKENKDKFDVMFTKNQWEPELAEKLGYKTPQWDI</sequence>
<dbReference type="InterPro" id="IPR050834">
    <property type="entry name" value="Glycosyltransf_2"/>
</dbReference>
<evidence type="ECO:0000256" key="1">
    <source>
        <dbReference type="SAM" id="Coils"/>
    </source>
</evidence>
<dbReference type="EMBL" id="SUTK01000003">
    <property type="protein sequence ID" value="MBE6501055.1"/>
    <property type="molecule type" value="Genomic_DNA"/>
</dbReference>
<accession>A0A8T3VCJ8</accession>
<comment type="caution">
    <text evidence="3">The sequence shown here is derived from an EMBL/GenBank/DDBJ whole genome shotgun (WGS) entry which is preliminary data.</text>
</comment>
<dbReference type="PANTHER" id="PTHR43685">
    <property type="entry name" value="GLYCOSYLTRANSFERASE"/>
    <property type="match status" value="1"/>
</dbReference>
<organism evidence="3 4">
    <name type="scientific">Methanobrevibacter thaueri</name>
    <dbReference type="NCBI Taxonomy" id="190975"/>
    <lineage>
        <taxon>Archaea</taxon>
        <taxon>Methanobacteriati</taxon>
        <taxon>Methanobacteriota</taxon>
        <taxon>Methanomada group</taxon>
        <taxon>Methanobacteria</taxon>
        <taxon>Methanobacteriales</taxon>
        <taxon>Methanobacteriaceae</taxon>
        <taxon>Methanobrevibacter</taxon>
    </lineage>
</organism>
<keyword evidence="1" id="KW-0175">Coiled coil</keyword>
<dbReference type="Pfam" id="PF00535">
    <property type="entry name" value="Glycos_transf_2"/>
    <property type="match status" value="2"/>
</dbReference>
<reference evidence="3" key="1">
    <citation type="submission" date="2019-04" db="EMBL/GenBank/DDBJ databases">
        <title>Evolution of Biomass-Degrading Anaerobic Consortia Revealed by Metagenomics.</title>
        <authorList>
            <person name="Peng X."/>
        </authorList>
    </citation>
    <scope>NUCLEOTIDE SEQUENCE</scope>
    <source>
        <strain evidence="3">SIG18</strain>
    </source>
</reference>
<dbReference type="CDD" id="cd00761">
    <property type="entry name" value="Glyco_tranf_GTA_type"/>
    <property type="match status" value="1"/>
</dbReference>
<dbReference type="InterPro" id="IPR029044">
    <property type="entry name" value="Nucleotide-diphossugar_trans"/>
</dbReference>
<dbReference type="InterPro" id="IPR001173">
    <property type="entry name" value="Glyco_trans_2-like"/>
</dbReference>
<name>A0A8T3VCJ8_9EURY</name>
<dbReference type="Proteomes" id="UP000783037">
    <property type="component" value="Unassembled WGS sequence"/>
</dbReference>
<evidence type="ECO:0000313" key="3">
    <source>
        <dbReference type="EMBL" id="MBE6501055.1"/>
    </source>
</evidence>
<evidence type="ECO:0000259" key="2">
    <source>
        <dbReference type="Pfam" id="PF00535"/>
    </source>
</evidence>
<dbReference type="RefSeq" id="WP_303738174.1">
    <property type="nucleotide sequence ID" value="NZ_SUTK01000003.1"/>
</dbReference>
<dbReference type="Gene3D" id="3.90.550.10">
    <property type="entry name" value="Spore Coat Polysaccharide Biosynthesis Protein SpsA, Chain A"/>
    <property type="match status" value="2"/>
</dbReference>
<dbReference type="PANTHER" id="PTHR43685:SF2">
    <property type="entry name" value="GLYCOSYLTRANSFERASE 2-LIKE DOMAIN-CONTAINING PROTEIN"/>
    <property type="match status" value="1"/>
</dbReference>
<dbReference type="SUPFAM" id="SSF53448">
    <property type="entry name" value="Nucleotide-diphospho-sugar transferases"/>
    <property type="match status" value="2"/>
</dbReference>
<gene>
    <name evidence="3" type="ORF">E7Z79_01285</name>
</gene>
<feature type="domain" description="Glycosyltransferase 2-like" evidence="2">
    <location>
        <begin position="340"/>
        <end position="485"/>
    </location>
</feature>
<proteinExistence type="predicted"/>
<evidence type="ECO:0000313" key="4">
    <source>
        <dbReference type="Proteomes" id="UP000783037"/>
    </source>
</evidence>
<feature type="coiled-coil region" evidence="1">
    <location>
        <begin position="12"/>
        <end position="56"/>
    </location>
</feature>
<protein>
    <submittedName>
        <fullName evidence="3">Glycosyltransferase</fullName>
    </submittedName>
</protein>